<protein>
    <submittedName>
        <fullName evidence="1">Uncharacterized protein</fullName>
    </submittedName>
</protein>
<dbReference type="Proteomes" id="UP000518266">
    <property type="component" value="Unassembled WGS sequence"/>
</dbReference>
<evidence type="ECO:0000313" key="2">
    <source>
        <dbReference type="Proteomes" id="UP000518266"/>
    </source>
</evidence>
<reference evidence="1 2" key="1">
    <citation type="submission" date="2020-03" db="EMBL/GenBank/DDBJ databases">
        <title>Dissostichus mawsoni Genome sequencing and assembly.</title>
        <authorList>
            <person name="Park H."/>
        </authorList>
    </citation>
    <scope>NUCLEOTIDE SEQUENCE [LARGE SCALE GENOMIC DNA]</scope>
    <source>
        <strain evidence="1">DM0001</strain>
        <tissue evidence="1">Muscle</tissue>
    </source>
</reference>
<keyword evidence="2" id="KW-1185">Reference proteome</keyword>
<dbReference type="OrthoDB" id="9835959at2759"/>
<accession>A0A7J5YLY5</accession>
<gene>
    <name evidence="1" type="ORF">F7725_012298</name>
</gene>
<name>A0A7J5YLY5_DISMA</name>
<dbReference type="EMBL" id="JAAKFY010000010">
    <property type="protein sequence ID" value="KAF3850526.1"/>
    <property type="molecule type" value="Genomic_DNA"/>
</dbReference>
<evidence type="ECO:0000313" key="1">
    <source>
        <dbReference type="EMBL" id="KAF3850526.1"/>
    </source>
</evidence>
<comment type="caution">
    <text evidence="1">The sequence shown here is derived from an EMBL/GenBank/DDBJ whole genome shotgun (WGS) entry which is preliminary data.</text>
</comment>
<organism evidence="1 2">
    <name type="scientific">Dissostichus mawsoni</name>
    <name type="common">Antarctic cod</name>
    <dbReference type="NCBI Taxonomy" id="36200"/>
    <lineage>
        <taxon>Eukaryota</taxon>
        <taxon>Metazoa</taxon>
        <taxon>Chordata</taxon>
        <taxon>Craniata</taxon>
        <taxon>Vertebrata</taxon>
        <taxon>Euteleostomi</taxon>
        <taxon>Actinopterygii</taxon>
        <taxon>Neopterygii</taxon>
        <taxon>Teleostei</taxon>
        <taxon>Neoteleostei</taxon>
        <taxon>Acanthomorphata</taxon>
        <taxon>Eupercaria</taxon>
        <taxon>Perciformes</taxon>
        <taxon>Notothenioidei</taxon>
        <taxon>Nototheniidae</taxon>
        <taxon>Dissostichus</taxon>
    </lineage>
</organism>
<dbReference type="AlphaFoldDB" id="A0A7J5YLY5"/>
<proteinExistence type="predicted"/>
<sequence>MTSDEVRIHFFNIVQRSHSHMKATHFNADIDVQSTSVQGHHVEMENIYDKVFCLLYPQILNCSWSFNTLQQDTQLFANISICDGNKSVQSLTCRLRRKSDQVFSSA</sequence>